<gene>
    <name evidence="1" type="ORF">ESV24_08635</name>
</gene>
<reference evidence="1 2" key="1">
    <citation type="submission" date="2019-08" db="EMBL/GenBank/DDBJ databases">
        <title>Genome of Aequorivita lipolytica Y10-2 (type strain).</title>
        <authorList>
            <person name="Bowman J.P."/>
        </authorList>
    </citation>
    <scope>NUCLEOTIDE SEQUENCE [LARGE SCALE GENOMIC DNA]</scope>
    <source>
        <strain evidence="1 2">Y10-2</strain>
    </source>
</reference>
<accession>A0A5C6YNU7</accession>
<organism evidence="1 2">
    <name type="scientific">Aequorivita lipolytica</name>
    <dbReference type="NCBI Taxonomy" id="153267"/>
    <lineage>
        <taxon>Bacteria</taxon>
        <taxon>Pseudomonadati</taxon>
        <taxon>Bacteroidota</taxon>
        <taxon>Flavobacteriia</taxon>
        <taxon>Flavobacteriales</taxon>
        <taxon>Flavobacteriaceae</taxon>
        <taxon>Aequorivita</taxon>
    </lineage>
</organism>
<dbReference type="Proteomes" id="UP000321945">
    <property type="component" value="Unassembled WGS sequence"/>
</dbReference>
<sequence length="106" mass="12129">MPVLIVAADCGTSPKQNGKSDRYRCHIGHSYSEKDLVVKQGEILESTLWIALRIMEERSNLLKKMEDDNNKKGLSRMAASYREKGEDIQFHVDKMKDILFATQNTL</sequence>
<name>A0A5C6YNU7_9FLAO</name>
<keyword evidence="2" id="KW-1185">Reference proteome</keyword>
<dbReference type="AlphaFoldDB" id="A0A5C6YNU7"/>
<dbReference type="OrthoDB" id="1524092at2"/>
<evidence type="ECO:0000313" key="2">
    <source>
        <dbReference type="Proteomes" id="UP000321945"/>
    </source>
</evidence>
<evidence type="ECO:0000313" key="1">
    <source>
        <dbReference type="EMBL" id="TXD69101.1"/>
    </source>
</evidence>
<protein>
    <submittedName>
        <fullName evidence="1">Uncharacterized protein</fullName>
    </submittedName>
</protein>
<comment type="caution">
    <text evidence="1">The sequence shown here is derived from an EMBL/GenBank/DDBJ whole genome shotgun (WGS) entry which is preliminary data.</text>
</comment>
<proteinExistence type="predicted"/>
<dbReference type="EMBL" id="VORU01000006">
    <property type="protein sequence ID" value="TXD69101.1"/>
    <property type="molecule type" value="Genomic_DNA"/>
</dbReference>